<protein>
    <submittedName>
        <fullName evidence="1">Usherin</fullName>
    </submittedName>
</protein>
<evidence type="ECO:0000313" key="1">
    <source>
        <dbReference type="EMBL" id="KAH0510494.1"/>
    </source>
</evidence>
<evidence type="ECO:0000313" key="2">
    <source>
        <dbReference type="Proteomes" id="UP000710432"/>
    </source>
</evidence>
<reference evidence="1" key="1">
    <citation type="submission" date="2020-03" db="EMBL/GenBank/DDBJ databases">
        <title>Studies in the Genomics of Life Span.</title>
        <authorList>
            <person name="Glass D."/>
        </authorList>
    </citation>
    <scope>NUCLEOTIDE SEQUENCE</scope>
    <source>
        <strain evidence="1">LTLLF</strain>
        <tissue evidence="1">Muscle</tissue>
    </source>
</reference>
<dbReference type="AlphaFoldDB" id="A0A8J6GFR8"/>
<accession>A0A8J6GFR8</accession>
<gene>
    <name evidence="1" type="ORF">LTLLF_154135</name>
</gene>
<proteinExistence type="predicted"/>
<dbReference type="Proteomes" id="UP000710432">
    <property type="component" value="Unassembled WGS sequence"/>
</dbReference>
<name>A0A8J6GFR8_MICOH</name>
<dbReference type="EMBL" id="JAATJU010022500">
    <property type="protein sequence ID" value="KAH0510494.1"/>
    <property type="molecule type" value="Genomic_DNA"/>
</dbReference>
<organism evidence="1 2">
    <name type="scientific">Microtus ochrogaster</name>
    <name type="common">Prairie vole</name>
    <dbReference type="NCBI Taxonomy" id="79684"/>
    <lineage>
        <taxon>Eukaryota</taxon>
        <taxon>Metazoa</taxon>
        <taxon>Chordata</taxon>
        <taxon>Craniata</taxon>
        <taxon>Vertebrata</taxon>
        <taxon>Euteleostomi</taxon>
        <taxon>Mammalia</taxon>
        <taxon>Eutheria</taxon>
        <taxon>Euarchontoglires</taxon>
        <taxon>Glires</taxon>
        <taxon>Rodentia</taxon>
        <taxon>Myomorpha</taxon>
        <taxon>Muroidea</taxon>
        <taxon>Cricetidae</taxon>
        <taxon>Arvicolinae</taxon>
        <taxon>Microtus</taxon>
    </lineage>
</organism>
<sequence length="146" mass="16950">MGERMRRDHFLYRCRTLKMKYLLGNHEQHRLTFDEREEKLKRQGLADTRIPRSGTPLSIRSSRSVSILRIPSQSQISQTYTQGSLHRRVSQLMDIPDKKGLADDSLWETIMGHSSGLYVDEEELMNAIKGFSSVTKEHTTFTDTHL</sequence>
<comment type="caution">
    <text evidence="1">The sequence shown here is derived from an EMBL/GenBank/DDBJ whole genome shotgun (WGS) entry which is preliminary data.</text>
</comment>